<name>A0A5N5JA02_9ROSI</name>
<reference evidence="3" key="1">
    <citation type="journal article" date="2019" name="Gigascience">
        <title>De novo genome assembly of the endangered Acer yangbiense, a plant species with extremely small populations endemic to Yunnan Province, China.</title>
        <authorList>
            <person name="Yang J."/>
            <person name="Wariss H.M."/>
            <person name="Tao L."/>
            <person name="Zhang R."/>
            <person name="Yun Q."/>
            <person name="Hollingsworth P."/>
            <person name="Dao Z."/>
            <person name="Luo G."/>
            <person name="Guo H."/>
            <person name="Ma Y."/>
            <person name="Sun W."/>
        </authorList>
    </citation>
    <scope>NUCLEOTIDE SEQUENCE [LARGE SCALE GENOMIC DNA]</scope>
    <source>
        <strain evidence="3">cv. br00</strain>
    </source>
</reference>
<evidence type="ECO:0000313" key="3">
    <source>
        <dbReference type="Proteomes" id="UP000326939"/>
    </source>
</evidence>
<sequence length="80" mass="9603">MLLGVQSKCWGWKPFRLLDWSVDETQFVDKLKEFWNEYFGKQDAKQLQLQLDIQRLERAGENRQLTQPEMTDLENPNSEN</sequence>
<keyword evidence="3" id="KW-1185">Reference proteome</keyword>
<dbReference type="EMBL" id="VDCV01000018">
    <property type="protein sequence ID" value="KAB5514824.1"/>
    <property type="molecule type" value="Genomic_DNA"/>
</dbReference>
<gene>
    <name evidence="2" type="ORF">DKX38_028730</name>
</gene>
<proteinExistence type="predicted"/>
<dbReference type="AlphaFoldDB" id="A0A5N5JA02"/>
<comment type="caution">
    <text evidence="2">The sequence shown here is derived from an EMBL/GenBank/DDBJ whole genome shotgun (WGS) entry which is preliminary data.</text>
</comment>
<evidence type="ECO:0000256" key="1">
    <source>
        <dbReference type="SAM" id="MobiDB-lite"/>
    </source>
</evidence>
<evidence type="ECO:0000313" key="2">
    <source>
        <dbReference type="EMBL" id="KAB5514824.1"/>
    </source>
</evidence>
<accession>A0A5N5JA02</accession>
<feature type="compositionally biased region" description="Polar residues" evidence="1">
    <location>
        <begin position="63"/>
        <end position="80"/>
    </location>
</feature>
<feature type="region of interest" description="Disordered" evidence="1">
    <location>
        <begin position="60"/>
        <end position="80"/>
    </location>
</feature>
<organism evidence="2 3">
    <name type="scientific">Salix brachista</name>
    <dbReference type="NCBI Taxonomy" id="2182728"/>
    <lineage>
        <taxon>Eukaryota</taxon>
        <taxon>Viridiplantae</taxon>
        <taxon>Streptophyta</taxon>
        <taxon>Embryophyta</taxon>
        <taxon>Tracheophyta</taxon>
        <taxon>Spermatophyta</taxon>
        <taxon>Magnoliopsida</taxon>
        <taxon>eudicotyledons</taxon>
        <taxon>Gunneridae</taxon>
        <taxon>Pentapetalae</taxon>
        <taxon>rosids</taxon>
        <taxon>fabids</taxon>
        <taxon>Malpighiales</taxon>
        <taxon>Salicaceae</taxon>
        <taxon>Saliceae</taxon>
        <taxon>Salix</taxon>
    </lineage>
</organism>
<dbReference type="Proteomes" id="UP000326939">
    <property type="component" value="Chromosome 18"/>
</dbReference>
<protein>
    <submittedName>
        <fullName evidence="2">Uncharacterized protein</fullName>
    </submittedName>
</protein>